<sequence>MSEKNKKTKNKVYKTENGIRIVKNPENVEEEVLNAIFLSDAKKPEEIEEKEWNKLAEELNKEIKQKEKEK</sequence>
<evidence type="ECO:0000313" key="1">
    <source>
        <dbReference type="EMBL" id="OKY77558.1"/>
    </source>
</evidence>
<dbReference type="Proteomes" id="UP000185744">
    <property type="component" value="Unassembled WGS sequence"/>
</dbReference>
<protein>
    <submittedName>
        <fullName evidence="1">Uncharacterized protein</fullName>
    </submittedName>
</protein>
<dbReference type="EMBL" id="MSDW01000001">
    <property type="protein sequence ID" value="OKY77558.1"/>
    <property type="molecule type" value="Genomic_DNA"/>
</dbReference>
<name>A0A1Q6DT85_METT1</name>
<dbReference type="AlphaFoldDB" id="A0A1Q6DT85"/>
<organism evidence="1 2">
    <name type="scientific">Methanohalarchaeum thermophilum</name>
    <dbReference type="NCBI Taxonomy" id="1903181"/>
    <lineage>
        <taxon>Archaea</taxon>
        <taxon>Methanobacteriati</taxon>
        <taxon>Methanobacteriota</taxon>
        <taxon>Methanonatronarchaeia</taxon>
        <taxon>Methanonatronarchaeales</taxon>
        <taxon>Methanonatronarchaeaceae</taxon>
        <taxon>Candidatus Methanohalarchaeum</taxon>
    </lineage>
</organism>
<comment type="caution">
    <text evidence="1">The sequence shown here is derived from an EMBL/GenBank/DDBJ whole genome shotgun (WGS) entry which is preliminary data.</text>
</comment>
<evidence type="ECO:0000313" key="2">
    <source>
        <dbReference type="Proteomes" id="UP000185744"/>
    </source>
</evidence>
<dbReference type="STRING" id="1903181.BTN85_0026"/>
<proteinExistence type="predicted"/>
<accession>A0A1Q6DT85</accession>
<reference evidence="1" key="1">
    <citation type="submission" date="2016-12" db="EMBL/GenBank/DDBJ databases">
        <title>Discovery of methanogenic haloarchaea.</title>
        <authorList>
            <person name="Sorokin D.Y."/>
            <person name="Makarova K.S."/>
            <person name="Abbas B."/>
            <person name="Ferrer M."/>
            <person name="Golyshin P.N."/>
        </authorList>
    </citation>
    <scope>NUCLEOTIDE SEQUENCE [LARGE SCALE GENOMIC DNA]</scope>
    <source>
        <strain evidence="1">HMET1</strain>
    </source>
</reference>
<dbReference type="InParanoid" id="A0A1Q6DT85"/>
<keyword evidence="2" id="KW-1185">Reference proteome</keyword>
<gene>
    <name evidence="1" type="ORF">BTN85_0026</name>
</gene>